<sequence>MNLLEYAAKELLVKEGVPVAQYGVAETPEAAFDIACKLTKRPLVVKAQIAAGGEVKEDFLMD</sequence>
<dbReference type="Pfam" id="PF08442">
    <property type="entry name" value="ATP-grasp_2"/>
    <property type="match status" value="1"/>
</dbReference>
<dbReference type="Proteomes" id="UP000315925">
    <property type="component" value="Chromosome"/>
</dbReference>
<dbReference type="AlphaFoldDB" id="A0A516TM24"/>
<organism evidence="3 4">
    <name type="scientific">Methylacidiphilum kamchatkense Kam1</name>
    <dbReference type="NCBI Taxonomy" id="1202785"/>
    <lineage>
        <taxon>Bacteria</taxon>
        <taxon>Pseudomonadati</taxon>
        <taxon>Verrucomicrobiota</taxon>
        <taxon>Methylacidiphilae</taxon>
        <taxon>Methylacidiphilales</taxon>
        <taxon>Methylacidiphilaceae</taxon>
        <taxon>Methylacidiphilum (ex Ratnadevi et al. 2023)</taxon>
    </lineage>
</organism>
<dbReference type="GO" id="GO:0046872">
    <property type="term" value="F:metal ion binding"/>
    <property type="evidence" value="ECO:0007669"/>
    <property type="project" value="InterPro"/>
</dbReference>
<feature type="domain" description="ATP-grasp" evidence="2">
    <location>
        <begin position="9"/>
        <end position="53"/>
    </location>
</feature>
<dbReference type="InterPro" id="IPR013815">
    <property type="entry name" value="ATP_grasp_subdomain_1"/>
</dbReference>
<dbReference type="Gene3D" id="3.30.1490.20">
    <property type="entry name" value="ATP-grasp fold, A domain"/>
    <property type="match status" value="1"/>
</dbReference>
<protein>
    <submittedName>
        <fullName evidence="3">ATP-grasp domain-containing protein</fullName>
    </submittedName>
</protein>
<keyword evidence="1" id="KW-0547">Nucleotide-binding</keyword>
<keyword evidence="1" id="KW-0067">ATP-binding</keyword>
<evidence type="ECO:0000259" key="2">
    <source>
        <dbReference type="PROSITE" id="PS50975"/>
    </source>
</evidence>
<evidence type="ECO:0000313" key="4">
    <source>
        <dbReference type="Proteomes" id="UP000315925"/>
    </source>
</evidence>
<evidence type="ECO:0000313" key="3">
    <source>
        <dbReference type="EMBL" id="QDQ42291.1"/>
    </source>
</evidence>
<name>A0A516TM24_9BACT</name>
<proteinExistence type="predicted"/>
<dbReference type="Gene3D" id="3.30.470.20">
    <property type="entry name" value="ATP-grasp fold, B domain"/>
    <property type="match status" value="1"/>
</dbReference>
<dbReference type="SUPFAM" id="SSF56059">
    <property type="entry name" value="Glutathione synthetase ATP-binding domain-like"/>
    <property type="match status" value="1"/>
</dbReference>
<gene>
    <name evidence="3" type="ORF">kam1_1061</name>
</gene>
<dbReference type="PROSITE" id="PS50975">
    <property type="entry name" value="ATP_GRASP"/>
    <property type="match status" value="1"/>
</dbReference>
<dbReference type="InterPro" id="IPR013650">
    <property type="entry name" value="ATP-grasp_succ-CoA_synth-type"/>
</dbReference>
<dbReference type="InterPro" id="IPR011761">
    <property type="entry name" value="ATP-grasp"/>
</dbReference>
<accession>A0A516TM24</accession>
<reference evidence="4" key="1">
    <citation type="submission" date="2019-03" db="EMBL/GenBank/DDBJ databases">
        <title>Complete genome of Methylacidiphilum kamchatkense Kam1.</title>
        <authorList>
            <person name="Kruse T."/>
            <person name="Murarilal Ratnadevi C."/>
            <person name="Erikstad H.-A."/>
            <person name="Birkeland N.-K."/>
        </authorList>
    </citation>
    <scope>NUCLEOTIDE SEQUENCE [LARGE SCALE GENOMIC DNA]</scope>
    <source>
        <strain evidence="4">kam1</strain>
    </source>
</reference>
<dbReference type="GO" id="GO:0005524">
    <property type="term" value="F:ATP binding"/>
    <property type="evidence" value="ECO:0007669"/>
    <property type="project" value="UniProtKB-UniRule"/>
</dbReference>
<evidence type="ECO:0000256" key="1">
    <source>
        <dbReference type="PROSITE-ProRule" id="PRU00409"/>
    </source>
</evidence>
<dbReference type="KEGG" id="mkc:kam1_1061"/>
<dbReference type="EMBL" id="CP037899">
    <property type="protein sequence ID" value="QDQ42291.1"/>
    <property type="molecule type" value="Genomic_DNA"/>
</dbReference>